<dbReference type="NCBIfam" id="TIGR02937">
    <property type="entry name" value="sigma70-ECF"/>
    <property type="match status" value="1"/>
</dbReference>
<dbReference type="CDD" id="cd06171">
    <property type="entry name" value="Sigma70_r4"/>
    <property type="match status" value="1"/>
</dbReference>
<dbReference type="PANTHER" id="PTHR43133:SF51">
    <property type="entry name" value="RNA POLYMERASE SIGMA FACTOR"/>
    <property type="match status" value="1"/>
</dbReference>
<dbReference type="Gene3D" id="1.10.1740.10">
    <property type="match status" value="1"/>
</dbReference>
<gene>
    <name evidence="7" type="ORF">AAG747_19990</name>
</gene>
<dbReference type="InterPro" id="IPR014284">
    <property type="entry name" value="RNA_pol_sigma-70_dom"/>
</dbReference>
<dbReference type="Proteomes" id="UP001403385">
    <property type="component" value="Unassembled WGS sequence"/>
</dbReference>
<feature type="domain" description="RNA polymerase sigma factor 70 region 4 type 2" evidence="6">
    <location>
        <begin position="131"/>
        <end position="181"/>
    </location>
</feature>
<comment type="similarity">
    <text evidence="1">Belongs to the sigma-70 factor family. ECF subfamily.</text>
</comment>
<dbReference type="InterPro" id="IPR007627">
    <property type="entry name" value="RNA_pol_sigma70_r2"/>
</dbReference>
<keyword evidence="2" id="KW-0805">Transcription regulation</keyword>
<keyword evidence="4" id="KW-0804">Transcription</keyword>
<dbReference type="GO" id="GO:0006352">
    <property type="term" value="P:DNA-templated transcription initiation"/>
    <property type="evidence" value="ECO:0007669"/>
    <property type="project" value="InterPro"/>
</dbReference>
<evidence type="ECO:0000313" key="8">
    <source>
        <dbReference type="Proteomes" id="UP001403385"/>
    </source>
</evidence>
<keyword evidence="3" id="KW-0731">Sigma factor</keyword>
<evidence type="ECO:0000256" key="3">
    <source>
        <dbReference type="ARBA" id="ARBA00023082"/>
    </source>
</evidence>
<evidence type="ECO:0000259" key="6">
    <source>
        <dbReference type="Pfam" id="PF08281"/>
    </source>
</evidence>
<dbReference type="RefSeq" id="WP_346822991.1">
    <property type="nucleotide sequence ID" value="NZ_JBDKWZ010000012.1"/>
</dbReference>
<dbReference type="Gene3D" id="1.10.10.10">
    <property type="entry name" value="Winged helix-like DNA-binding domain superfamily/Winged helix DNA-binding domain"/>
    <property type="match status" value="1"/>
</dbReference>
<name>A0AAW9RZ70_9BACT</name>
<dbReference type="InterPro" id="IPR039425">
    <property type="entry name" value="RNA_pol_sigma-70-like"/>
</dbReference>
<sequence length="202" mass="23821">MSLNSTSLVEKACQGNQAAFNKLVNLWYQRVYNFCFNYFSDHDRAMEATQKTFIALHQHLPSLQKPNLFKSWLYRIAINFCHEEERKQKRRGWFFWNTTEKSGEGKTNTSWTSTLPNPEEALQQQELASLLAKALKSLPEEQRVVVIMKEYEGLKFKEIAEVLKMSENTVKSRMYYGLKALRKILEKWNIHQENIDYGAQTR</sequence>
<dbReference type="SUPFAM" id="SSF88946">
    <property type="entry name" value="Sigma2 domain of RNA polymerase sigma factors"/>
    <property type="match status" value="1"/>
</dbReference>
<dbReference type="EMBL" id="JBDKWZ010000012">
    <property type="protein sequence ID" value="MEN7550212.1"/>
    <property type="molecule type" value="Genomic_DNA"/>
</dbReference>
<dbReference type="Pfam" id="PF04542">
    <property type="entry name" value="Sigma70_r2"/>
    <property type="match status" value="1"/>
</dbReference>
<dbReference type="InterPro" id="IPR013324">
    <property type="entry name" value="RNA_pol_sigma_r3/r4-like"/>
</dbReference>
<evidence type="ECO:0000313" key="7">
    <source>
        <dbReference type="EMBL" id="MEN7550212.1"/>
    </source>
</evidence>
<reference evidence="7 8" key="1">
    <citation type="submission" date="2024-04" db="EMBL/GenBank/DDBJ databases">
        <title>Novel genus in family Flammeovirgaceae.</title>
        <authorList>
            <person name="Nguyen T.H."/>
            <person name="Vuong T.Q."/>
            <person name="Le H."/>
            <person name="Kim S.-G."/>
        </authorList>
    </citation>
    <scope>NUCLEOTIDE SEQUENCE [LARGE SCALE GENOMIC DNA]</scope>
    <source>
        <strain evidence="7 8">JCM 23209</strain>
    </source>
</reference>
<accession>A0AAW9RZ70</accession>
<proteinExistence type="inferred from homology"/>
<dbReference type="Pfam" id="PF08281">
    <property type="entry name" value="Sigma70_r4_2"/>
    <property type="match status" value="1"/>
</dbReference>
<dbReference type="InterPro" id="IPR036388">
    <property type="entry name" value="WH-like_DNA-bd_sf"/>
</dbReference>
<evidence type="ECO:0000256" key="4">
    <source>
        <dbReference type="ARBA" id="ARBA00023163"/>
    </source>
</evidence>
<evidence type="ECO:0000259" key="5">
    <source>
        <dbReference type="Pfam" id="PF04542"/>
    </source>
</evidence>
<dbReference type="GO" id="GO:0016987">
    <property type="term" value="F:sigma factor activity"/>
    <property type="evidence" value="ECO:0007669"/>
    <property type="project" value="UniProtKB-KW"/>
</dbReference>
<organism evidence="7 8">
    <name type="scientific">Rapidithrix thailandica</name>
    <dbReference type="NCBI Taxonomy" id="413964"/>
    <lineage>
        <taxon>Bacteria</taxon>
        <taxon>Pseudomonadati</taxon>
        <taxon>Bacteroidota</taxon>
        <taxon>Cytophagia</taxon>
        <taxon>Cytophagales</taxon>
        <taxon>Flammeovirgaceae</taxon>
        <taxon>Rapidithrix</taxon>
    </lineage>
</organism>
<dbReference type="SUPFAM" id="SSF88659">
    <property type="entry name" value="Sigma3 and sigma4 domains of RNA polymerase sigma factors"/>
    <property type="match status" value="1"/>
</dbReference>
<comment type="caution">
    <text evidence="7">The sequence shown here is derived from an EMBL/GenBank/DDBJ whole genome shotgun (WGS) entry which is preliminary data.</text>
</comment>
<evidence type="ECO:0000256" key="1">
    <source>
        <dbReference type="ARBA" id="ARBA00010641"/>
    </source>
</evidence>
<protein>
    <submittedName>
        <fullName evidence="7">RNA polymerase sigma factor</fullName>
    </submittedName>
</protein>
<evidence type="ECO:0000256" key="2">
    <source>
        <dbReference type="ARBA" id="ARBA00023015"/>
    </source>
</evidence>
<dbReference type="InterPro" id="IPR013249">
    <property type="entry name" value="RNA_pol_sigma70_r4_t2"/>
</dbReference>
<dbReference type="PANTHER" id="PTHR43133">
    <property type="entry name" value="RNA POLYMERASE ECF-TYPE SIGMA FACTO"/>
    <property type="match status" value="1"/>
</dbReference>
<keyword evidence="8" id="KW-1185">Reference proteome</keyword>
<dbReference type="AlphaFoldDB" id="A0AAW9RZ70"/>
<dbReference type="GO" id="GO:0003677">
    <property type="term" value="F:DNA binding"/>
    <property type="evidence" value="ECO:0007669"/>
    <property type="project" value="InterPro"/>
</dbReference>
<dbReference type="InterPro" id="IPR013325">
    <property type="entry name" value="RNA_pol_sigma_r2"/>
</dbReference>
<feature type="domain" description="RNA polymerase sigma-70 region 2" evidence="5">
    <location>
        <begin position="23"/>
        <end position="91"/>
    </location>
</feature>